<reference evidence="9" key="2">
    <citation type="journal article" date="2016" name="Int. J. Syst. Evol. Microbiol.">
        <title>Caldimicrobium thiodismutans sp. nov., a sulfur-disproportionating bacterium isolated from a hot spring.</title>
        <authorList>
            <person name="Kojima H."/>
            <person name="Umezawa K."/>
            <person name="Fukui M."/>
        </authorList>
    </citation>
    <scope>NUCLEOTIDE SEQUENCE [LARGE SCALE GENOMIC DNA]</scope>
    <source>
        <strain evidence="9">TF1</strain>
    </source>
</reference>
<feature type="transmembrane region" description="Helical" evidence="7">
    <location>
        <begin position="68"/>
        <end position="91"/>
    </location>
</feature>
<organism evidence="8 9">
    <name type="scientific">Caldimicrobium thiodismutans</name>
    <dbReference type="NCBI Taxonomy" id="1653476"/>
    <lineage>
        <taxon>Bacteria</taxon>
        <taxon>Pseudomonadati</taxon>
        <taxon>Thermodesulfobacteriota</taxon>
        <taxon>Thermodesulfobacteria</taxon>
        <taxon>Thermodesulfobacteriales</taxon>
        <taxon>Thermodesulfobacteriaceae</taxon>
        <taxon>Caldimicrobium</taxon>
    </lineage>
</organism>
<proteinExistence type="predicted"/>
<dbReference type="GO" id="GO:0000041">
    <property type="term" value="P:transition metal ion transport"/>
    <property type="evidence" value="ECO:0007669"/>
    <property type="project" value="InterPro"/>
</dbReference>
<feature type="transmembrane region" description="Helical" evidence="7">
    <location>
        <begin position="130"/>
        <end position="153"/>
    </location>
</feature>
<reference evidence="8 9" key="1">
    <citation type="journal article" date="2016" name="Int. J. Syst. Evol. Microbiol.">
        <title>Caldimicrobium thiodismutans sp. nov., a sulfur-disproportionating bacterium isolated from a hot spring, and emended description of the genus Caldimicrobium.</title>
        <authorList>
            <person name="Kojima H."/>
            <person name="Umezawa K."/>
            <person name="Fukui M."/>
        </authorList>
    </citation>
    <scope>NUCLEOTIDE SEQUENCE [LARGE SCALE GENOMIC DNA]</scope>
    <source>
        <strain evidence="8 9">TF1</strain>
    </source>
</reference>
<evidence type="ECO:0000313" key="9">
    <source>
        <dbReference type="Proteomes" id="UP000068196"/>
    </source>
</evidence>
<keyword evidence="9" id="KW-1185">Reference proteome</keyword>
<evidence type="ECO:0000256" key="1">
    <source>
        <dbReference type="ARBA" id="ARBA00004651"/>
    </source>
</evidence>
<dbReference type="NCBIfam" id="NF004905">
    <property type="entry name" value="PRK06265.1-5"/>
    <property type="match status" value="1"/>
</dbReference>
<dbReference type="RefSeq" id="WP_068513327.1">
    <property type="nucleotide sequence ID" value="NZ_AP014945.1"/>
</dbReference>
<feature type="transmembrane region" description="Helical" evidence="7">
    <location>
        <begin position="97"/>
        <end position="118"/>
    </location>
</feature>
<dbReference type="KEGG" id="cthi:THC_0677"/>
<dbReference type="PANTHER" id="PTHR34229">
    <property type="entry name" value="METAL TRANSPORT PROTEIN HI_1621-RELATED"/>
    <property type="match status" value="1"/>
</dbReference>
<dbReference type="GO" id="GO:0005886">
    <property type="term" value="C:plasma membrane"/>
    <property type="evidence" value="ECO:0007669"/>
    <property type="project" value="UniProtKB-SubCell"/>
</dbReference>
<dbReference type="STRING" id="1653476.THC_0677"/>
<keyword evidence="3" id="KW-1003">Cell membrane</keyword>
<dbReference type="Gene3D" id="1.10.1760.20">
    <property type="match status" value="1"/>
</dbReference>
<keyword evidence="6 7" id="KW-0472">Membrane</keyword>
<dbReference type="Proteomes" id="UP000068196">
    <property type="component" value="Chromosome"/>
</dbReference>
<comment type="subcellular location">
    <subcellularLocation>
        <location evidence="1">Cell membrane</location>
        <topology evidence="1">Multi-pass membrane protein</topology>
    </subcellularLocation>
</comment>
<dbReference type="InterPro" id="IPR002751">
    <property type="entry name" value="CbiM/NikMN"/>
</dbReference>
<sequence length="199" mass="21634">MHISEGVLPPIYLISGWLVSGGAVLFSLKALSGREIPRVALLSGLFFVISLIHIPLGPTSVHLTLNGLLGILLGQAVFPAIFVALFFQALFFQYGGISVLGINTLTMALPPYLFFLLFSRYLQKGKHTLLIGFLSGFLSLLSSGLLMALILYFSNPKLYLLSGIFAGTYLPLSLAEGIITAFAVLYLKRTHPEVIRCCQ</sequence>
<evidence type="ECO:0000256" key="7">
    <source>
        <dbReference type="SAM" id="Phobius"/>
    </source>
</evidence>
<keyword evidence="2" id="KW-0813">Transport</keyword>
<dbReference type="EMBL" id="AP014945">
    <property type="protein sequence ID" value="BAU23069.1"/>
    <property type="molecule type" value="Genomic_DNA"/>
</dbReference>
<keyword evidence="5 7" id="KW-1133">Transmembrane helix</keyword>
<dbReference type="Pfam" id="PF01891">
    <property type="entry name" value="CbiM"/>
    <property type="match status" value="1"/>
</dbReference>
<evidence type="ECO:0000256" key="4">
    <source>
        <dbReference type="ARBA" id="ARBA00022692"/>
    </source>
</evidence>
<evidence type="ECO:0000256" key="3">
    <source>
        <dbReference type="ARBA" id="ARBA00022475"/>
    </source>
</evidence>
<evidence type="ECO:0000256" key="6">
    <source>
        <dbReference type="ARBA" id="ARBA00023136"/>
    </source>
</evidence>
<dbReference type="PANTHER" id="PTHR34229:SF1">
    <property type="entry name" value="METAL TRANSPORT PROTEIN HI_1621-RELATED"/>
    <property type="match status" value="1"/>
</dbReference>
<evidence type="ECO:0000256" key="5">
    <source>
        <dbReference type="ARBA" id="ARBA00022989"/>
    </source>
</evidence>
<feature type="transmembrane region" description="Helical" evidence="7">
    <location>
        <begin position="36"/>
        <end position="56"/>
    </location>
</feature>
<keyword evidence="4 7" id="KW-0812">Transmembrane</keyword>
<name>A0A0U4W1V3_9BACT</name>
<dbReference type="OrthoDB" id="9809846at2"/>
<evidence type="ECO:0000256" key="2">
    <source>
        <dbReference type="ARBA" id="ARBA00022448"/>
    </source>
</evidence>
<evidence type="ECO:0000313" key="8">
    <source>
        <dbReference type="EMBL" id="BAU23069.1"/>
    </source>
</evidence>
<gene>
    <name evidence="8" type="ORF">THC_0677</name>
</gene>
<accession>A0A0U4W1V3</accession>
<feature type="transmembrane region" description="Helical" evidence="7">
    <location>
        <begin position="12"/>
        <end position="30"/>
    </location>
</feature>
<dbReference type="AlphaFoldDB" id="A0A0U4W1V3"/>
<feature type="transmembrane region" description="Helical" evidence="7">
    <location>
        <begin position="159"/>
        <end position="187"/>
    </location>
</feature>
<protein>
    <submittedName>
        <fullName evidence="8">Cobalamin biosynthesis protein CbiM</fullName>
    </submittedName>
</protein>